<sequence>MPARATPSSEPNDPAAVSAFLASCPHPLLPVVRAVRTTLLTAVPVATEGIKWNAPSFHCGEWFATFHLRRPREVQLVLHRGAKVRSAPSQPYVDDPTGMLQWKSTDRAIAVFRSLAELEAHTPAFTAILQAWAARLRDEVGPTSH</sequence>
<dbReference type="PROSITE" id="PS51257">
    <property type="entry name" value="PROKAR_LIPOPROTEIN"/>
    <property type="match status" value="1"/>
</dbReference>
<organism evidence="2 3">
    <name type="scientific">Actomonas aquatica</name>
    <dbReference type="NCBI Taxonomy" id="2866162"/>
    <lineage>
        <taxon>Bacteria</taxon>
        <taxon>Pseudomonadati</taxon>
        <taxon>Verrucomicrobiota</taxon>
        <taxon>Opitutia</taxon>
        <taxon>Opitutales</taxon>
        <taxon>Opitutaceae</taxon>
        <taxon>Actomonas</taxon>
    </lineage>
</organism>
<accession>A0ABZ1C6V9</accession>
<dbReference type="InterPro" id="IPR014922">
    <property type="entry name" value="YdhG-like"/>
</dbReference>
<proteinExistence type="predicted"/>
<dbReference type="SUPFAM" id="SSF159888">
    <property type="entry name" value="YdhG-like"/>
    <property type="match status" value="1"/>
</dbReference>
<reference evidence="2 3" key="1">
    <citation type="submission" date="2023-12" db="EMBL/GenBank/DDBJ databases">
        <title>Description of an unclassified Opitutus bacterium of Verrucomicrobiota.</title>
        <authorList>
            <person name="Zhang D.-F."/>
        </authorList>
    </citation>
    <scope>NUCLEOTIDE SEQUENCE [LARGE SCALE GENOMIC DNA]</scope>
    <source>
        <strain evidence="2 3">WL0086</strain>
    </source>
</reference>
<dbReference type="Proteomes" id="UP000738431">
    <property type="component" value="Chromosome"/>
</dbReference>
<evidence type="ECO:0000313" key="2">
    <source>
        <dbReference type="EMBL" id="WRQ87449.1"/>
    </source>
</evidence>
<evidence type="ECO:0000313" key="3">
    <source>
        <dbReference type="Proteomes" id="UP000738431"/>
    </source>
</evidence>
<dbReference type="EMBL" id="CP139781">
    <property type="protein sequence ID" value="WRQ87449.1"/>
    <property type="molecule type" value="Genomic_DNA"/>
</dbReference>
<name>A0ABZ1C6V9_9BACT</name>
<keyword evidence="3" id="KW-1185">Reference proteome</keyword>
<feature type="domain" description="YdhG-like" evidence="1">
    <location>
        <begin position="31"/>
        <end position="132"/>
    </location>
</feature>
<evidence type="ECO:0000259" key="1">
    <source>
        <dbReference type="Pfam" id="PF08818"/>
    </source>
</evidence>
<protein>
    <submittedName>
        <fullName evidence="2">DUF1801 domain-containing protein</fullName>
    </submittedName>
</protein>
<gene>
    <name evidence="2" type="ORF">K1X11_021760</name>
</gene>
<dbReference type="RefSeq" id="WP_221030386.1">
    <property type="nucleotide sequence ID" value="NZ_CP139781.1"/>
</dbReference>
<dbReference type="Pfam" id="PF08818">
    <property type="entry name" value="DUF1801"/>
    <property type="match status" value="1"/>
</dbReference>